<keyword evidence="5" id="KW-0251">Elongation factor</keyword>
<dbReference type="PROSITE" id="PS00108">
    <property type="entry name" value="PROTEIN_KINASE_ST"/>
    <property type="match status" value="1"/>
</dbReference>
<dbReference type="GO" id="GO:0003924">
    <property type="term" value="F:GTPase activity"/>
    <property type="evidence" value="ECO:0007669"/>
    <property type="project" value="InterPro"/>
</dbReference>
<dbReference type="InterPro" id="IPR009000">
    <property type="entry name" value="Transl_B-barrel_sf"/>
</dbReference>
<dbReference type="CDD" id="cd00180">
    <property type="entry name" value="PKc"/>
    <property type="match status" value="1"/>
</dbReference>
<evidence type="ECO:0000256" key="2">
    <source>
        <dbReference type="ARBA" id="ARBA00022741"/>
    </source>
</evidence>
<dbReference type="PROSITE" id="PS50011">
    <property type="entry name" value="PROTEIN_KINASE_DOM"/>
    <property type="match status" value="1"/>
</dbReference>
<dbReference type="Gene3D" id="1.10.510.10">
    <property type="entry name" value="Transferase(Phosphotransferase) domain 1"/>
    <property type="match status" value="1"/>
</dbReference>
<dbReference type="Pfam" id="PF00069">
    <property type="entry name" value="Pkinase"/>
    <property type="match status" value="1"/>
</dbReference>
<proteinExistence type="inferred from homology"/>
<reference evidence="5" key="1">
    <citation type="submission" date="2020-05" db="EMBL/GenBank/DDBJ databases">
        <title>Phylogenomic resolution of chytrid fungi.</title>
        <authorList>
            <person name="Stajich J.E."/>
            <person name="Amses K."/>
            <person name="Simmons R."/>
            <person name="Seto K."/>
            <person name="Myers J."/>
            <person name="Bonds A."/>
            <person name="Quandt C.A."/>
            <person name="Barry K."/>
            <person name="Liu P."/>
            <person name="Grigoriev I."/>
            <person name="Longcore J.E."/>
            <person name="James T.Y."/>
        </authorList>
    </citation>
    <scope>NUCLEOTIDE SEQUENCE</scope>
    <source>
        <strain evidence="5">PLAUS21</strain>
    </source>
</reference>
<protein>
    <submittedName>
        <fullName evidence="5">Translation elongation factor EF-1 alpha</fullName>
    </submittedName>
</protein>
<dbReference type="EMBL" id="JADGKB010000008">
    <property type="protein sequence ID" value="KAJ3260958.1"/>
    <property type="molecule type" value="Genomic_DNA"/>
</dbReference>
<gene>
    <name evidence="5" type="primary">TEF1_2</name>
    <name evidence="5" type="ORF">HK103_006913</name>
</gene>
<dbReference type="SUPFAM" id="SSF50465">
    <property type="entry name" value="EF-Tu/eEF-1alpha/eIF2-gamma C-terminal domain"/>
    <property type="match status" value="1"/>
</dbReference>
<dbReference type="InterPro" id="IPR008271">
    <property type="entry name" value="Ser/Thr_kinase_AS"/>
</dbReference>
<dbReference type="GO" id="GO:0005525">
    <property type="term" value="F:GTP binding"/>
    <property type="evidence" value="ECO:0007669"/>
    <property type="project" value="UniProtKB-KW"/>
</dbReference>
<dbReference type="SMART" id="SM00220">
    <property type="entry name" value="S_TKc"/>
    <property type="match status" value="1"/>
</dbReference>
<dbReference type="PANTHER" id="PTHR23115">
    <property type="entry name" value="TRANSLATION FACTOR"/>
    <property type="match status" value="1"/>
</dbReference>
<dbReference type="InterPro" id="IPR009001">
    <property type="entry name" value="Transl_elong_EF1A/Init_IF2_C"/>
</dbReference>
<dbReference type="Pfam" id="PF00009">
    <property type="entry name" value="GTP_EFTU"/>
    <property type="match status" value="1"/>
</dbReference>
<dbReference type="PRINTS" id="PR00315">
    <property type="entry name" value="ELONGATNFCT"/>
</dbReference>
<dbReference type="GO" id="GO:0004672">
    <property type="term" value="F:protein kinase activity"/>
    <property type="evidence" value="ECO:0007669"/>
    <property type="project" value="InterPro"/>
</dbReference>
<dbReference type="GO" id="GO:0005524">
    <property type="term" value="F:ATP binding"/>
    <property type="evidence" value="ECO:0007669"/>
    <property type="project" value="InterPro"/>
</dbReference>
<dbReference type="AlphaFoldDB" id="A0AAD5ULM0"/>
<organism evidence="5 6">
    <name type="scientific">Boothiomyces macroporosus</name>
    <dbReference type="NCBI Taxonomy" id="261099"/>
    <lineage>
        <taxon>Eukaryota</taxon>
        <taxon>Fungi</taxon>
        <taxon>Fungi incertae sedis</taxon>
        <taxon>Chytridiomycota</taxon>
        <taxon>Chytridiomycota incertae sedis</taxon>
        <taxon>Chytridiomycetes</taxon>
        <taxon>Rhizophydiales</taxon>
        <taxon>Terramycetaceae</taxon>
        <taxon>Boothiomyces</taxon>
    </lineage>
</organism>
<evidence type="ECO:0000313" key="6">
    <source>
        <dbReference type="Proteomes" id="UP001210925"/>
    </source>
</evidence>
<accession>A0AAD5ULM0</accession>
<comment type="similarity">
    <text evidence="1">Belongs to the TRAFAC class translation factor GTPase superfamily. Classic translation factor GTPase family. EF-Tu/EF-1A subfamily.</text>
</comment>
<dbReference type="Pfam" id="PF22594">
    <property type="entry name" value="GTP-eEF1A_C"/>
    <property type="match status" value="1"/>
</dbReference>
<name>A0AAD5ULM0_9FUNG</name>
<dbReference type="Proteomes" id="UP001210925">
    <property type="component" value="Unassembled WGS sequence"/>
</dbReference>
<evidence type="ECO:0000256" key="1">
    <source>
        <dbReference type="ARBA" id="ARBA00007249"/>
    </source>
</evidence>
<dbReference type="Gene3D" id="2.40.30.10">
    <property type="entry name" value="Translation factors"/>
    <property type="match status" value="2"/>
</dbReference>
<dbReference type="InterPro" id="IPR011009">
    <property type="entry name" value="Kinase-like_dom_sf"/>
</dbReference>
<dbReference type="GO" id="GO:0003746">
    <property type="term" value="F:translation elongation factor activity"/>
    <property type="evidence" value="ECO:0007669"/>
    <property type="project" value="UniProtKB-KW"/>
</dbReference>
<keyword evidence="6" id="KW-1185">Reference proteome</keyword>
<dbReference type="InterPro" id="IPR050100">
    <property type="entry name" value="TRAFAC_GTPase_members"/>
</dbReference>
<dbReference type="InterPro" id="IPR000719">
    <property type="entry name" value="Prot_kinase_dom"/>
</dbReference>
<keyword evidence="3" id="KW-0342">GTP-binding</keyword>
<sequence>MEKSNSLLANIALSINKRLAGRGGCGQVYYAIYSGREAVAKVATQTKHEDIILREYKMMKELASEYTVAAIVFLHGASITLPEEEDRVPIPRSCLFMEWMNWGTLGQYIVKESKLDAMESEFIKKRNVILQQRAPIMLMACKGIEYIHRKGYVHLDIKAENVLLDYHNNKLQAKIADFGSVLKEGSITGVFQTPGYVPPESKKSNSKTNKYDIYAFGCMLIHIVMLENFPFVWNGTPKTYEGKEDFLKEHLTDKSLLQLILKCIAPEPYNRPSILTVVDLVSKLNENSFKLAKPGEAPLQKKNIAAGYLFFNVAFSTMSIVNEISEMTQDTGAGYLFKELGISKSKCSWNQFWEKYSANFLKDSKYINQERFRIEFGINRNYVSIDNINNTLFKALPIKQEIGDEQVWIDQILDILNQTHAKCKQKNVYVSKMEHGTFNLAPELKNNLNSNMVFKFGSPQKPKAAIEKVLHSEQKVANLIILGANQTGKSSLIGSLMNGDDAKAATKNLVTGQAVKSTMEQAWVSGEDRIATWEFKTEKYSVAINDTPGHNGFLRNLVTGASIADFALILLSPNLDQFELEDHPGSETRKQLLLAKHLGINRLIIVVNKMDDSNYSETVFTDIQMKFKNILSIIGYFPQSCPFVPVSGLSGENVLQPSLKMPWYKGWKADTFYEPSHGISLTDAVNSVEIVSDDNKPLRLPVQKVVSDAAGTTIFGRIMYGTLTTGMKIKINPGSIITEVESIHSNDGAPYTTVNKYHQGFIRVRLPLINVNITTKMVISNPKRGPAVDISSFIAILTILPIPGKLVSKTALQMLTSTMNNYCQITRLIQKLDPHTGKVLQERPRYLVHDDVAVVELVNLQTVCLDTFTEFPELGRFTLQQDGRAVAIGVITSIRRA</sequence>
<evidence type="ECO:0000256" key="3">
    <source>
        <dbReference type="ARBA" id="ARBA00023134"/>
    </source>
</evidence>
<dbReference type="SUPFAM" id="SSF50447">
    <property type="entry name" value="Translation proteins"/>
    <property type="match status" value="1"/>
</dbReference>
<dbReference type="InterPro" id="IPR054696">
    <property type="entry name" value="GTP-eEF1A_C"/>
</dbReference>
<keyword evidence="5" id="KW-0648">Protein biosynthesis</keyword>
<dbReference type="SUPFAM" id="SSF56112">
    <property type="entry name" value="Protein kinase-like (PK-like)"/>
    <property type="match status" value="1"/>
</dbReference>
<keyword evidence="2" id="KW-0547">Nucleotide-binding</keyword>
<dbReference type="Gene3D" id="3.40.50.300">
    <property type="entry name" value="P-loop containing nucleotide triphosphate hydrolases"/>
    <property type="match status" value="1"/>
</dbReference>
<evidence type="ECO:0000313" key="5">
    <source>
        <dbReference type="EMBL" id="KAJ3260958.1"/>
    </source>
</evidence>
<dbReference type="InterPro" id="IPR027417">
    <property type="entry name" value="P-loop_NTPase"/>
</dbReference>
<feature type="domain" description="Protein kinase" evidence="4">
    <location>
        <begin position="14"/>
        <end position="284"/>
    </location>
</feature>
<evidence type="ECO:0000259" key="4">
    <source>
        <dbReference type="PROSITE" id="PS50011"/>
    </source>
</evidence>
<comment type="caution">
    <text evidence="5">The sequence shown here is derived from an EMBL/GenBank/DDBJ whole genome shotgun (WGS) entry which is preliminary data.</text>
</comment>
<dbReference type="InterPro" id="IPR000795">
    <property type="entry name" value="T_Tr_GTP-bd_dom"/>
</dbReference>
<dbReference type="SUPFAM" id="SSF52540">
    <property type="entry name" value="P-loop containing nucleoside triphosphate hydrolases"/>
    <property type="match status" value="1"/>
</dbReference>